<dbReference type="EMBL" id="LR134173">
    <property type="protein sequence ID" value="VEB35605.1"/>
    <property type="molecule type" value="Genomic_DNA"/>
</dbReference>
<dbReference type="Proteomes" id="UP000054921">
    <property type="component" value="Unassembled WGS sequence"/>
</dbReference>
<dbReference type="RefSeq" id="WP_237761229.1">
    <property type="nucleotide sequence ID" value="NZ_CAAAIT010000004.1"/>
</dbReference>
<organism evidence="1 3">
    <name type="scientific">Legionella cherrii</name>
    <dbReference type="NCBI Taxonomy" id="28084"/>
    <lineage>
        <taxon>Bacteria</taxon>
        <taxon>Pseudomonadati</taxon>
        <taxon>Pseudomonadota</taxon>
        <taxon>Gammaproteobacteria</taxon>
        <taxon>Legionellales</taxon>
        <taxon>Legionellaceae</taxon>
        <taxon>Legionella</taxon>
    </lineage>
</organism>
<reference evidence="1 3" key="1">
    <citation type="submission" date="2015-11" db="EMBL/GenBank/DDBJ databases">
        <title>Genomic analysis of 38 Legionella species identifies large and diverse effector repertoires.</title>
        <authorList>
            <person name="Burstein D."/>
            <person name="Amaro F."/>
            <person name="Zusman T."/>
            <person name="Lifshitz Z."/>
            <person name="Cohen O."/>
            <person name="Gilbert J.A."/>
            <person name="Pupko T."/>
            <person name="Shuman H.A."/>
            <person name="Segal G."/>
        </authorList>
    </citation>
    <scope>NUCLEOTIDE SEQUENCE [LARGE SCALE GENOMIC DNA]</scope>
    <source>
        <strain evidence="1 3">ORW</strain>
    </source>
</reference>
<name>A0A0W0S5R9_9GAMM</name>
<dbReference type="PANTHER" id="PTHR37807:SF3">
    <property type="entry name" value="OS07G0160300 PROTEIN"/>
    <property type="match status" value="1"/>
</dbReference>
<dbReference type="EMBL" id="LNXW01000013">
    <property type="protein sequence ID" value="KTC78791.1"/>
    <property type="molecule type" value="Genomic_DNA"/>
</dbReference>
<reference evidence="2 4" key="2">
    <citation type="submission" date="2018-12" db="EMBL/GenBank/DDBJ databases">
        <authorList>
            <consortium name="Pathogen Informatics"/>
        </authorList>
    </citation>
    <scope>NUCLEOTIDE SEQUENCE [LARGE SCALE GENOMIC DNA]</scope>
    <source>
        <strain evidence="2 4">NCTC11976</strain>
    </source>
</reference>
<dbReference type="PATRIC" id="fig|28084.5.peg.874"/>
<dbReference type="InterPro" id="IPR027417">
    <property type="entry name" value="P-loop_NTPase"/>
</dbReference>
<keyword evidence="1" id="KW-0808">Transferase</keyword>
<dbReference type="SUPFAM" id="SSF52540">
    <property type="entry name" value="P-loop containing nucleoside triphosphate hydrolases"/>
    <property type="match status" value="1"/>
</dbReference>
<dbReference type="STRING" id="28084.Lche_0811"/>
<accession>A0A0W0S5R9</accession>
<evidence type="ECO:0000313" key="4">
    <source>
        <dbReference type="Proteomes" id="UP000277577"/>
    </source>
</evidence>
<dbReference type="Pfam" id="PF13671">
    <property type="entry name" value="AAA_33"/>
    <property type="match status" value="1"/>
</dbReference>
<proteinExistence type="predicted"/>
<dbReference type="AlphaFoldDB" id="A0A0W0S5R9"/>
<evidence type="ECO:0000313" key="2">
    <source>
        <dbReference type="EMBL" id="VEB35605.1"/>
    </source>
</evidence>
<dbReference type="Proteomes" id="UP000277577">
    <property type="component" value="Chromosome"/>
</dbReference>
<gene>
    <name evidence="1" type="ORF">Lche_0811</name>
    <name evidence="2" type="ORF">NCTC11976_01443</name>
</gene>
<keyword evidence="4" id="KW-1185">Reference proteome</keyword>
<evidence type="ECO:0000313" key="1">
    <source>
        <dbReference type="EMBL" id="KTC78791.1"/>
    </source>
</evidence>
<dbReference type="GO" id="GO:0016301">
    <property type="term" value="F:kinase activity"/>
    <property type="evidence" value="ECO:0007669"/>
    <property type="project" value="UniProtKB-KW"/>
</dbReference>
<dbReference type="Gene3D" id="3.40.50.300">
    <property type="entry name" value="P-loop containing nucleotide triphosphate hydrolases"/>
    <property type="match status" value="1"/>
</dbReference>
<dbReference type="PANTHER" id="PTHR37807">
    <property type="entry name" value="OS07G0160300 PROTEIN"/>
    <property type="match status" value="1"/>
</dbReference>
<evidence type="ECO:0000313" key="3">
    <source>
        <dbReference type="Proteomes" id="UP000054921"/>
    </source>
</evidence>
<keyword evidence="1" id="KW-0418">Kinase</keyword>
<protein>
    <submittedName>
        <fullName evidence="1">Adenylylsulfate kinase</fullName>
    </submittedName>
</protein>
<sequence length="184" mass="20615">MLQTFIKGHRAMLIIFGGLPGTGKTTISKIIAQRIKAVYLRVDTIEQALLNVDGYPDSLIVGSEGYFISYAVARENLALGLNVVTDSVNPIAITRQHWQQVAKQAGADFIEIELICSDATVHQNRVEGRIADLEGHKLPTWQDVLDRHYELWQSKQMVIDTSQYSIDESVELIMNFIVNLCGKK</sequence>